<evidence type="ECO:0008006" key="2">
    <source>
        <dbReference type="Google" id="ProtNLM"/>
    </source>
</evidence>
<dbReference type="AlphaFoldDB" id="A0A699I6L9"/>
<evidence type="ECO:0000313" key="1">
    <source>
        <dbReference type="EMBL" id="GEZ28851.1"/>
    </source>
</evidence>
<gene>
    <name evidence="1" type="ORF">Tci_500824</name>
</gene>
<organism evidence="1">
    <name type="scientific">Tanacetum cinerariifolium</name>
    <name type="common">Dalmatian daisy</name>
    <name type="synonym">Chrysanthemum cinerariifolium</name>
    <dbReference type="NCBI Taxonomy" id="118510"/>
    <lineage>
        <taxon>Eukaryota</taxon>
        <taxon>Viridiplantae</taxon>
        <taxon>Streptophyta</taxon>
        <taxon>Embryophyta</taxon>
        <taxon>Tracheophyta</taxon>
        <taxon>Spermatophyta</taxon>
        <taxon>Magnoliopsida</taxon>
        <taxon>eudicotyledons</taxon>
        <taxon>Gunneridae</taxon>
        <taxon>Pentapetalae</taxon>
        <taxon>asterids</taxon>
        <taxon>campanulids</taxon>
        <taxon>Asterales</taxon>
        <taxon>Asteraceae</taxon>
        <taxon>Asteroideae</taxon>
        <taxon>Anthemideae</taxon>
        <taxon>Anthemidinae</taxon>
        <taxon>Tanacetum</taxon>
    </lineage>
</organism>
<accession>A0A699I6L9</accession>
<comment type="caution">
    <text evidence="1">The sequence shown here is derived from an EMBL/GenBank/DDBJ whole genome shotgun (WGS) entry which is preliminary data.</text>
</comment>
<dbReference type="EMBL" id="BKCJ010261434">
    <property type="protein sequence ID" value="GEZ28851.1"/>
    <property type="molecule type" value="Genomic_DNA"/>
</dbReference>
<proteinExistence type="predicted"/>
<protein>
    <recommendedName>
        <fullName evidence="2">Zinc knuckle CX2CX4HX4C</fullName>
    </recommendedName>
</protein>
<name>A0A699I6L9_TANCI</name>
<sequence>MYMQSWGKSSYARAMIKLQVDVELKDTLVVAMPKLVGDGFYMWTIRVKYEWEPPRCLTCNVSGHVLDDYPKRINFRCLEEFEESCQATKEIQIMIVKWKKYSMKLLVLWH</sequence>
<reference evidence="1" key="1">
    <citation type="journal article" date="2019" name="Sci. Rep.">
        <title>Draft genome of Tanacetum cinerariifolium, the natural source of mosquito coil.</title>
        <authorList>
            <person name="Yamashiro T."/>
            <person name="Shiraishi A."/>
            <person name="Satake H."/>
            <person name="Nakayama K."/>
        </authorList>
    </citation>
    <scope>NUCLEOTIDE SEQUENCE</scope>
</reference>